<dbReference type="GO" id="GO:0071944">
    <property type="term" value="C:cell periphery"/>
    <property type="evidence" value="ECO:0007669"/>
    <property type="project" value="UniProtKB-ARBA"/>
</dbReference>
<feature type="compositionally biased region" description="Basic and acidic residues" evidence="5">
    <location>
        <begin position="222"/>
        <end position="233"/>
    </location>
</feature>
<dbReference type="RefSeq" id="XP_037147410.1">
    <property type="nucleotide sequence ID" value="XM_037297285.1"/>
</dbReference>
<protein>
    <submittedName>
        <fullName evidence="8">Uncharacterized protein</fullName>
    </submittedName>
</protein>
<feature type="region of interest" description="Disordered" evidence="5">
    <location>
        <begin position="140"/>
        <end position="182"/>
    </location>
</feature>
<dbReference type="InterPro" id="IPR051694">
    <property type="entry name" value="Immunoregulatory_rcpt-like"/>
</dbReference>
<gene>
    <name evidence="8" type="ORF">HO133_006387</name>
</gene>
<evidence type="ECO:0000313" key="9">
    <source>
        <dbReference type="Proteomes" id="UP000593566"/>
    </source>
</evidence>
<comment type="caution">
    <text evidence="8">The sequence shown here is derived from an EMBL/GenBank/DDBJ whole genome shotgun (WGS) entry which is preliminary data.</text>
</comment>
<accession>A0A8H6C6V4</accession>
<name>A0A8H6C6V4_9LECA</name>
<feature type="transmembrane region" description="Helical" evidence="6">
    <location>
        <begin position="190"/>
        <end position="213"/>
    </location>
</feature>
<feature type="region of interest" description="Disordered" evidence="5">
    <location>
        <begin position="218"/>
        <end position="283"/>
    </location>
</feature>
<dbReference type="AlphaFoldDB" id="A0A8H6C6V4"/>
<evidence type="ECO:0000256" key="6">
    <source>
        <dbReference type="SAM" id="Phobius"/>
    </source>
</evidence>
<comment type="subcellular location">
    <subcellularLocation>
        <location evidence="1">Membrane</location>
        <topology evidence="1">Single-pass membrane protein</topology>
    </subcellularLocation>
</comment>
<dbReference type="EMBL" id="JACCJB010000024">
    <property type="protein sequence ID" value="KAF6217975.1"/>
    <property type="molecule type" value="Genomic_DNA"/>
</dbReference>
<evidence type="ECO:0000256" key="5">
    <source>
        <dbReference type="SAM" id="MobiDB-lite"/>
    </source>
</evidence>
<evidence type="ECO:0000256" key="4">
    <source>
        <dbReference type="ARBA" id="ARBA00023136"/>
    </source>
</evidence>
<dbReference type="GeneID" id="59334788"/>
<keyword evidence="3 6" id="KW-1133">Transmembrane helix</keyword>
<feature type="chain" id="PRO_5034457888" evidence="7">
    <location>
        <begin position="25"/>
        <end position="283"/>
    </location>
</feature>
<feature type="compositionally biased region" description="Basic and acidic residues" evidence="5">
    <location>
        <begin position="258"/>
        <end position="267"/>
    </location>
</feature>
<evidence type="ECO:0000313" key="8">
    <source>
        <dbReference type="EMBL" id="KAF6217975.1"/>
    </source>
</evidence>
<keyword evidence="4 6" id="KW-0472">Membrane</keyword>
<keyword evidence="2 6" id="KW-0812">Transmembrane</keyword>
<feature type="compositionally biased region" description="Low complexity" evidence="5">
    <location>
        <begin position="152"/>
        <end position="176"/>
    </location>
</feature>
<dbReference type="PANTHER" id="PTHR15549">
    <property type="entry name" value="PAIRED IMMUNOGLOBULIN-LIKE TYPE 2 RECEPTOR"/>
    <property type="match status" value="1"/>
</dbReference>
<dbReference type="Proteomes" id="UP000593566">
    <property type="component" value="Unassembled WGS sequence"/>
</dbReference>
<reference evidence="8 9" key="1">
    <citation type="journal article" date="2020" name="Genomics">
        <title>Complete, high-quality genomes from long-read metagenomic sequencing of two wolf lichen thalli reveals enigmatic genome architecture.</title>
        <authorList>
            <person name="McKenzie S.K."/>
            <person name="Walston R.F."/>
            <person name="Allen J.L."/>
        </authorList>
    </citation>
    <scope>NUCLEOTIDE SEQUENCE [LARGE SCALE GENOMIC DNA]</scope>
    <source>
        <strain evidence="8">WasteWater1</strain>
    </source>
</reference>
<organism evidence="8 9">
    <name type="scientific">Letharia lupina</name>
    <dbReference type="NCBI Taxonomy" id="560253"/>
    <lineage>
        <taxon>Eukaryota</taxon>
        <taxon>Fungi</taxon>
        <taxon>Dikarya</taxon>
        <taxon>Ascomycota</taxon>
        <taxon>Pezizomycotina</taxon>
        <taxon>Lecanoromycetes</taxon>
        <taxon>OSLEUM clade</taxon>
        <taxon>Lecanoromycetidae</taxon>
        <taxon>Lecanorales</taxon>
        <taxon>Lecanorineae</taxon>
        <taxon>Parmeliaceae</taxon>
        <taxon>Letharia</taxon>
    </lineage>
</organism>
<feature type="signal peptide" evidence="7">
    <location>
        <begin position="1"/>
        <end position="24"/>
    </location>
</feature>
<dbReference type="GO" id="GO:0016020">
    <property type="term" value="C:membrane"/>
    <property type="evidence" value="ECO:0007669"/>
    <property type="project" value="UniProtKB-SubCell"/>
</dbReference>
<keyword evidence="7" id="KW-0732">Signal</keyword>
<evidence type="ECO:0000256" key="3">
    <source>
        <dbReference type="ARBA" id="ARBA00022989"/>
    </source>
</evidence>
<sequence>MMFSLCPHCALVSSLAIIARIASADSGANGTWLYPDPSTTPTFNYLDTLNASWTSDFSTPWLHLYCGVINGNSSSPVLGELYNQTAPATGSLDFPLNYALDPFSCHFELSRQPAVGLGPPYALSGTFNVAVESNAKPVTWSQNTGISSTADTGPSASTNPPSTASSTTSPKSTAGAEASGSNGLSQGAKIGLGVGVALGVLALIAAAAGFFMLRRRRNSSTRRTENGISHRGDQNLATPHPNAPGYATSKPGWSEMPGDAKVHEKDSVPVPRQTIGELEAPRY</sequence>
<evidence type="ECO:0000256" key="7">
    <source>
        <dbReference type="SAM" id="SignalP"/>
    </source>
</evidence>
<proteinExistence type="predicted"/>
<feature type="compositionally biased region" description="Polar residues" evidence="5">
    <location>
        <begin position="140"/>
        <end position="151"/>
    </location>
</feature>
<evidence type="ECO:0000256" key="2">
    <source>
        <dbReference type="ARBA" id="ARBA00022692"/>
    </source>
</evidence>
<evidence type="ECO:0000256" key="1">
    <source>
        <dbReference type="ARBA" id="ARBA00004167"/>
    </source>
</evidence>
<keyword evidence="9" id="KW-1185">Reference proteome</keyword>